<dbReference type="PIRSF" id="PIRSF006386">
    <property type="entry name" value="HCCAis_GSTk"/>
    <property type="match status" value="1"/>
</dbReference>
<dbReference type="Proteomes" id="UP000269689">
    <property type="component" value="Unassembled WGS sequence"/>
</dbReference>
<dbReference type="PANTHER" id="PTHR42943">
    <property type="entry name" value="GLUTATHIONE S-TRANSFERASE KAPPA"/>
    <property type="match status" value="1"/>
</dbReference>
<evidence type="ECO:0000313" key="5">
    <source>
        <dbReference type="Proteomes" id="UP000269689"/>
    </source>
</evidence>
<accession>A0A3N4U6L4</accession>
<dbReference type="GO" id="GO:1901170">
    <property type="term" value="P:naphthalene catabolic process"/>
    <property type="evidence" value="ECO:0007669"/>
    <property type="project" value="InterPro"/>
</dbReference>
<name>A0A3N4U6L4_9RHOB</name>
<dbReference type="OrthoDB" id="5244108at2"/>
<protein>
    <recommendedName>
        <fullName evidence="1">2-hydroxychromene-2-carboxylate isomerase</fullName>
        <ecNumber evidence="1">5.99.1.4</ecNumber>
    </recommendedName>
</protein>
<dbReference type="InterPro" id="IPR036249">
    <property type="entry name" value="Thioredoxin-like_sf"/>
</dbReference>
<comment type="caution">
    <text evidence="4">The sequence shown here is derived from an EMBL/GenBank/DDBJ whole genome shotgun (WGS) entry which is preliminary data.</text>
</comment>
<dbReference type="Pfam" id="PF01323">
    <property type="entry name" value="DSBA"/>
    <property type="match status" value="1"/>
</dbReference>
<dbReference type="RefSeq" id="WP_123793171.1">
    <property type="nucleotide sequence ID" value="NZ_RKQK01000003.1"/>
</dbReference>
<dbReference type="Gene3D" id="3.40.30.10">
    <property type="entry name" value="Glutaredoxin"/>
    <property type="match status" value="1"/>
</dbReference>
<keyword evidence="1 4" id="KW-0413">Isomerase</keyword>
<dbReference type="AlphaFoldDB" id="A0A3N4U6L4"/>
<feature type="active site" description="Nucleophile" evidence="2">
    <location>
        <position position="12"/>
    </location>
</feature>
<dbReference type="InterPro" id="IPR051924">
    <property type="entry name" value="GST_Kappa/NadH"/>
</dbReference>
<evidence type="ECO:0000256" key="1">
    <source>
        <dbReference type="PIRNR" id="PIRNR006386"/>
    </source>
</evidence>
<dbReference type="EMBL" id="RKQK01000003">
    <property type="protein sequence ID" value="RPE66423.1"/>
    <property type="molecule type" value="Genomic_DNA"/>
</dbReference>
<reference evidence="4 5" key="1">
    <citation type="submission" date="2018-11" db="EMBL/GenBank/DDBJ databases">
        <title>Genomic Encyclopedia of Type Strains, Phase IV (KMG-IV): sequencing the most valuable type-strain genomes for metagenomic binning, comparative biology and taxonomic classification.</title>
        <authorList>
            <person name="Goeker M."/>
        </authorList>
    </citation>
    <scope>NUCLEOTIDE SEQUENCE [LARGE SCALE GENOMIC DNA]</scope>
    <source>
        <strain evidence="4 5">DSM 104731</strain>
    </source>
</reference>
<dbReference type="InterPro" id="IPR014440">
    <property type="entry name" value="HCCAis_GSTk"/>
</dbReference>
<gene>
    <name evidence="4" type="ORF">EDD53_2125</name>
</gene>
<evidence type="ECO:0000313" key="4">
    <source>
        <dbReference type="EMBL" id="RPE66423.1"/>
    </source>
</evidence>
<dbReference type="GO" id="GO:0004602">
    <property type="term" value="F:glutathione peroxidase activity"/>
    <property type="evidence" value="ECO:0007669"/>
    <property type="project" value="TreeGrafter"/>
</dbReference>
<dbReference type="SUPFAM" id="SSF52833">
    <property type="entry name" value="Thioredoxin-like"/>
    <property type="match status" value="1"/>
</dbReference>
<organism evidence="4 5">
    <name type="scientific">Pacificibacter maritimus</name>
    <dbReference type="NCBI Taxonomy" id="762213"/>
    <lineage>
        <taxon>Bacteria</taxon>
        <taxon>Pseudomonadati</taxon>
        <taxon>Pseudomonadota</taxon>
        <taxon>Alphaproteobacteria</taxon>
        <taxon>Rhodobacterales</taxon>
        <taxon>Roseobacteraceae</taxon>
        <taxon>Pacificibacter</taxon>
    </lineage>
</organism>
<comment type="similarity">
    <text evidence="1">Belongs to the GST superfamily. NadH family.</text>
</comment>
<dbReference type="GO" id="GO:0018845">
    <property type="term" value="F:2-hydroxychromene-2-carboxylate isomerase activity"/>
    <property type="evidence" value="ECO:0007669"/>
    <property type="project" value="UniProtKB-UniRule"/>
</dbReference>
<comment type="catalytic activity">
    <reaction evidence="1">
        <text>2-hydroxychromene-2-carboxylate = (3E)-4-(2-hydroxyphenyl)-2-oxobut-3-enoate</text>
        <dbReference type="Rhea" id="RHEA:27401"/>
        <dbReference type="ChEBI" id="CHEBI:59350"/>
        <dbReference type="ChEBI" id="CHEBI:59353"/>
        <dbReference type="EC" id="5.99.1.4"/>
    </reaction>
</comment>
<dbReference type="PANTHER" id="PTHR42943:SF2">
    <property type="entry name" value="GLUTATHIONE S-TRANSFERASE KAPPA 1"/>
    <property type="match status" value="1"/>
</dbReference>
<dbReference type="GO" id="GO:0006749">
    <property type="term" value="P:glutathione metabolic process"/>
    <property type="evidence" value="ECO:0007669"/>
    <property type="project" value="TreeGrafter"/>
</dbReference>
<dbReference type="InterPro" id="IPR001853">
    <property type="entry name" value="DSBA-like_thioredoxin_dom"/>
</dbReference>
<feature type="domain" description="DSBA-like thioredoxin" evidence="3">
    <location>
        <begin position="3"/>
        <end position="200"/>
    </location>
</feature>
<proteinExistence type="inferred from homology"/>
<evidence type="ECO:0000259" key="3">
    <source>
        <dbReference type="Pfam" id="PF01323"/>
    </source>
</evidence>
<evidence type="ECO:0000256" key="2">
    <source>
        <dbReference type="PIRSR" id="PIRSR006386-1"/>
    </source>
</evidence>
<keyword evidence="5" id="KW-1185">Reference proteome</keyword>
<dbReference type="InterPro" id="IPR044087">
    <property type="entry name" value="NahD-like"/>
</dbReference>
<dbReference type="GO" id="GO:0004364">
    <property type="term" value="F:glutathione transferase activity"/>
    <property type="evidence" value="ECO:0007669"/>
    <property type="project" value="TreeGrafter"/>
</dbReference>
<dbReference type="CDD" id="cd03022">
    <property type="entry name" value="DsbA_HCCA_Iso"/>
    <property type="match status" value="1"/>
</dbReference>
<dbReference type="EC" id="5.99.1.4" evidence="1"/>
<sequence>MAQIDYYFSLLSGFAYLAGSRLERIAAQHNASITYKPYDIMALFDRLGAPKPADRPEGRKVYRTQELTRAAKKTGLPFKLDAAFWPTNPAPASYAVIAAAKAQTKTGSGDVAALIAQLNRAIWVEDKDIADDAVITQALKEAGFDPMLSMTGLLEGAETYARNLEDAFAAGVFGSPFYIVTDTDERFWGQSSLEDLDLYLAGEL</sequence>